<evidence type="ECO:0000313" key="3">
    <source>
        <dbReference type="Proteomes" id="UP000244925"/>
    </source>
</evidence>
<dbReference type="InterPro" id="IPR021823">
    <property type="entry name" value="DUF3408"/>
</dbReference>
<dbReference type="Proteomes" id="UP000244925">
    <property type="component" value="Unassembled WGS sequence"/>
</dbReference>
<dbReference type="Pfam" id="PF11888">
    <property type="entry name" value="DUF3408"/>
    <property type="match status" value="1"/>
</dbReference>
<evidence type="ECO:0000313" key="2">
    <source>
        <dbReference type="EMBL" id="PWB05994.1"/>
    </source>
</evidence>
<gene>
    <name evidence="2" type="ORF">C5O25_11720</name>
</gene>
<proteinExistence type="predicted"/>
<dbReference type="EMBL" id="PUBV01000040">
    <property type="protein sequence ID" value="PWB05994.1"/>
    <property type="molecule type" value="Genomic_DNA"/>
</dbReference>
<protein>
    <submittedName>
        <fullName evidence="2">DUF3408 domain-containing protein</fullName>
    </submittedName>
</protein>
<sequence>MAKRFDNDFDAEGFVDQFRASDGSVSSRIPGKNKERTNNNEQNDEQPTIESVNTVKKGQSGSAFPSDYKTTFIENLKYRFPAGVWSSVKIHPDFTALIHNLIIASRSHRTTLSSFINNVLEEHFRLHDEEIKKIIKD</sequence>
<evidence type="ECO:0000256" key="1">
    <source>
        <dbReference type="SAM" id="MobiDB-lite"/>
    </source>
</evidence>
<dbReference type="RefSeq" id="WP_107036903.1">
    <property type="nucleotide sequence ID" value="NZ_CAONOM010000002.1"/>
</dbReference>
<dbReference type="AlphaFoldDB" id="A0A2V1IV31"/>
<feature type="region of interest" description="Disordered" evidence="1">
    <location>
        <begin position="21"/>
        <end position="49"/>
    </location>
</feature>
<feature type="compositionally biased region" description="Polar residues" evidence="1">
    <location>
        <begin position="39"/>
        <end position="49"/>
    </location>
</feature>
<organism evidence="2 3">
    <name type="scientific">Paramuribaculum intestinale</name>
    <dbReference type="NCBI Taxonomy" id="2094151"/>
    <lineage>
        <taxon>Bacteria</taxon>
        <taxon>Pseudomonadati</taxon>
        <taxon>Bacteroidota</taxon>
        <taxon>Bacteroidia</taxon>
        <taxon>Bacteroidales</taxon>
        <taxon>Muribaculaceae</taxon>
        <taxon>Paramuribaculum</taxon>
    </lineage>
</organism>
<name>A0A2V1IV31_9BACT</name>
<comment type="caution">
    <text evidence="2">The sequence shown here is derived from an EMBL/GenBank/DDBJ whole genome shotgun (WGS) entry which is preliminary data.</text>
</comment>
<accession>A0A2V1IV31</accession>
<reference evidence="3" key="1">
    <citation type="submission" date="2018-02" db="EMBL/GenBank/DDBJ databases">
        <authorList>
            <person name="Clavel T."/>
            <person name="Strowig T."/>
        </authorList>
    </citation>
    <scope>NUCLEOTIDE SEQUENCE [LARGE SCALE GENOMIC DNA]</scope>
    <source>
        <strain evidence="3">DSM 100764</strain>
    </source>
</reference>
<keyword evidence="3" id="KW-1185">Reference proteome</keyword>